<dbReference type="OrthoDB" id="2019504at2759"/>
<dbReference type="AlphaFoldDB" id="A0A1J1HQV2"/>
<dbReference type="GO" id="GO:0006364">
    <property type="term" value="P:rRNA processing"/>
    <property type="evidence" value="ECO:0007669"/>
    <property type="project" value="UniProtKB-KW"/>
</dbReference>
<dbReference type="STRING" id="568069.A0A1J1HQV2"/>
<feature type="compositionally biased region" description="Low complexity" evidence="5">
    <location>
        <begin position="527"/>
        <end position="536"/>
    </location>
</feature>
<evidence type="ECO:0000313" key="7">
    <source>
        <dbReference type="Proteomes" id="UP000183832"/>
    </source>
</evidence>
<feature type="compositionally biased region" description="Basic and acidic residues" evidence="5">
    <location>
        <begin position="1"/>
        <end position="10"/>
    </location>
</feature>
<feature type="region of interest" description="Disordered" evidence="5">
    <location>
        <begin position="595"/>
        <end position="630"/>
    </location>
</feature>
<keyword evidence="3" id="KW-0698">rRNA processing</keyword>
<feature type="compositionally biased region" description="Polar residues" evidence="5">
    <location>
        <begin position="614"/>
        <end position="627"/>
    </location>
</feature>
<feature type="compositionally biased region" description="Basic residues" evidence="5">
    <location>
        <begin position="490"/>
        <end position="499"/>
    </location>
</feature>
<reference evidence="6 7" key="1">
    <citation type="submission" date="2015-04" db="EMBL/GenBank/DDBJ databases">
        <authorList>
            <person name="Syromyatnikov M.Y."/>
            <person name="Popov V.N."/>
        </authorList>
    </citation>
    <scope>NUCLEOTIDE SEQUENCE [LARGE SCALE GENOMIC DNA]</scope>
</reference>
<comment type="similarity">
    <text evidence="2">Belongs to the RRP1 family.</text>
</comment>
<sequence length="696" mass="80027">MLKMGKKTDVENSENTPKPDNKVNVVAQELKFAKMLASNDVKIRNSVLKSLKKWLNTRSQSSYQFTNKDFLRLWKGLYYCMWMSDKPLVQEELTEDLGSLIHCFPDAKVGIQFYRNFLETMCLEWFGIDQWRIDKFMMLVRRVTRQTIFSLKNSEWDEELLKLFGDSLATTVFQTNKCPKGLIMHICDFYIEEIAKVSDGELIEERVYQLLEPFLLYYTKLNDHILLQHVEKTIFHQLLFQSELGQEYQEKFEIWKQANFPTSSIDDLEVKYKVRGNKSVNNDDLSDGQEDDEEERALDPRAGRVDVVLSEIKFDASKIAETMETFRYKSFATSKSRKGLARMALKFRNFLEDIFPLGISHVPQENEEIDSDIDLDLKAMELAEFEKKLAIGDVDSDGSDFDEDLDNRKHGKLKRKSKDASTKIKDKKQKLSKLHNERFLKESTDDFTQDNGQQDDEEEEVEKPSIICTETKIKKKKKAEIDEASEGQSRKIKIKKRKSLPVDVKLSSEKRSLSTEKPSKALKSHKNSSPSSSGSSQTFEVSDEWSEPLKEGETEYFVTPRKQKLKGLQQIESKVSKNEENSTSLVLNPFAKHTGVVKKQKESKSSSSSVTTTPRIQMSQPSTSGSSGKRVIIALNKNKAQSEHEYIKQVMSSPNLPFDSSKKPVKSLLKPNVIPSPINPFYQKKIGLKLSFNDTM</sequence>
<dbReference type="Pfam" id="PF05997">
    <property type="entry name" value="Nop52"/>
    <property type="match status" value="1"/>
</dbReference>
<dbReference type="GO" id="GO:0005634">
    <property type="term" value="C:nucleus"/>
    <property type="evidence" value="ECO:0007669"/>
    <property type="project" value="UniProtKB-SubCell"/>
</dbReference>
<feature type="compositionally biased region" description="Acidic residues" evidence="5">
    <location>
        <begin position="445"/>
        <end position="461"/>
    </location>
</feature>
<proteinExistence type="inferred from homology"/>
<evidence type="ECO:0000256" key="4">
    <source>
        <dbReference type="ARBA" id="ARBA00023242"/>
    </source>
</evidence>
<evidence type="ECO:0000313" key="6">
    <source>
        <dbReference type="EMBL" id="CRK90440.1"/>
    </source>
</evidence>
<evidence type="ECO:0000256" key="2">
    <source>
        <dbReference type="ARBA" id="ARBA00006374"/>
    </source>
</evidence>
<evidence type="ECO:0000256" key="5">
    <source>
        <dbReference type="SAM" id="MobiDB-lite"/>
    </source>
</evidence>
<feature type="compositionally biased region" description="Basic and acidic residues" evidence="5">
    <location>
        <begin position="434"/>
        <end position="444"/>
    </location>
</feature>
<evidence type="ECO:0000256" key="3">
    <source>
        <dbReference type="ARBA" id="ARBA00022552"/>
    </source>
</evidence>
<feature type="region of interest" description="Disordered" evidence="5">
    <location>
        <begin position="1"/>
        <end position="21"/>
    </location>
</feature>
<keyword evidence="7" id="KW-1185">Reference proteome</keyword>
<evidence type="ECO:0000256" key="1">
    <source>
        <dbReference type="ARBA" id="ARBA00004123"/>
    </source>
</evidence>
<dbReference type="InterPro" id="IPR010301">
    <property type="entry name" value="RRP1"/>
</dbReference>
<comment type="subcellular location">
    <subcellularLocation>
        <location evidence="1">Nucleus</location>
    </subcellularLocation>
</comment>
<accession>A0A1J1HQV2</accession>
<dbReference type="PANTHER" id="PTHR13026">
    <property type="entry name" value="NNP-1 PROTEIN NOVEL NUCLEAR PROTEIN 1 NOP52"/>
    <property type="match status" value="1"/>
</dbReference>
<name>A0A1J1HQV2_9DIPT</name>
<feature type="compositionally biased region" description="Basic and acidic residues" evidence="5">
    <location>
        <begin position="506"/>
        <end position="519"/>
    </location>
</feature>
<organism evidence="6 7">
    <name type="scientific">Clunio marinus</name>
    <dbReference type="NCBI Taxonomy" id="568069"/>
    <lineage>
        <taxon>Eukaryota</taxon>
        <taxon>Metazoa</taxon>
        <taxon>Ecdysozoa</taxon>
        <taxon>Arthropoda</taxon>
        <taxon>Hexapoda</taxon>
        <taxon>Insecta</taxon>
        <taxon>Pterygota</taxon>
        <taxon>Neoptera</taxon>
        <taxon>Endopterygota</taxon>
        <taxon>Diptera</taxon>
        <taxon>Nematocera</taxon>
        <taxon>Chironomoidea</taxon>
        <taxon>Chironomidae</taxon>
        <taxon>Clunio</taxon>
    </lineage>
</organism>
<dbReference type="Proteomes" id="UP000183832">
    <property type="component" value="Unassembled WGS sequence"/>
</dbReference>
<dbReference type="GO" id="GO:0030688">
    <property type="term" value="C:preribosome, small subunit precursor"/>
    <property type="evidence" value="ECO:0007669"/>
    <property type="project" value="InterPro"/>
</dbReference>
<keyword evidence="4" id="KW-0539">Nucleus</keyword>
<gene>
    <name evidence="6" type="ORF">CLUMA_CG004117</name>
</gene>
<feature type="region of interest" description="Disordered" evidence="5">
    <location>
        <begin position="400"/>
        <end position="563"/>
    </location>
</feature>
<dbReference type="PANTHER" id="PTHR13026:SF0">
    <property type="entry name" value="RIBOSOMAL RNA PROCESSING 1B"/>
    <property type="match status" value="1"/>
</dbReference>
<dbReference type="EMBL" id="CVRI01000019">
    <property type="protein sequence ID" value="CRK90440.1"/>
    <property type="molecule type" value="Genomic_DNA"/>
</dbReference>
<protein>
    <submittedName>
        <fullName evidence="6">CLUMA_CG004117, isoform A</fullName>
    </submittedName>
</protein>